<feature type="region of interest" description="Disordered" evidence="1">
    <location>
        <begin position="1"/>
        <end position="20"/>
    </location>
</feature>
<dbReference type="Proteomes" id="UP000605992">
    <property type="component" value="Unassembled WGS sequence"/>
</dbReference>
<proteinExistence type="predicted"/>
<keyword evidence="3" id="KW-1185">Reference proteome</keyword>
<evidence type="ECO:0000256" key="1">
    <source>
        <dbReference type="SAM" id="MobiDB-lite"/>
    </source>
</evidence>
<accession>A0A8J3Y1R2</accession>
<dbReference type="EMBL" id="BOOR01000082">
    <property type="protein sequence ID" value="GII59273.1"/>
    <property type="molecule type" value="Genomic_DNA"/>
</dbReference>
<organism evidence="2 3">
    <name type="scientific">Planotetraspora thailandica</name>
    <dbReference type="NCBI Taxonomy" id="487172"/>
    <lineage>
        <taxon>Bacteria</taxon>
        <taxon>Bacillati</taxon>
        <taxon>Actinomycetota</taxon>
        <taxon>Actinomycetes</taxon>
        <taxon>Streptosporangiales</taxon>
        <taxon>Streptosporangiaceae</taxon>
        <taxon>Planotetraspora</taxon>
    </lineage>
</organism>
<dbReference type="RefSeq" id="WP_203949335.1">
    <property type="nucleotide sequence ID" value="NZ_BOOR01000082.1"/>
</dbReference>
<reference evidence="2" key="1">
    <citation type="submission" date="2021-01" db="EMBL/GenBank/DDBJ databases">
        <title>Whole genome shotgun sequence of Planotetraspora thailandica NBRC 104271.</title>
        <authorList>
            <person name="Komaki H."/>
            <person name="Tamura T."/>
        </authorList>
    </citation>
    <scope>NUCLEOTIDE SEQUENCE</scope>
    <source>
        <strain evidence="2">NBRC 104271</strain>
    </source>
</reference>
<dbReference type="AlphaFoldDB" id="A0A8J3Y1R2"/>
<gene>
    <name evidence="2" type="ORF">Pth03_76620</name>
</gene>
<sequence>MSVVWATTSPESGRFSEGERRSDVKDLSDRFNELRSRGQGYLEVRFPDTEFPHLNFGFRGDHAVIHLTNDAEGTALVVGDGTVPSGAVVDVPIMDDLAAFTGDFVMSVDRAWSLVHNFIQTGAPSDLGEWCEL</sequence>
<comment type="caution">
    <text evidence="2">The sequence shown here is derived from an EMBL/GenBank/DDBJ whole genome shotgun (WGS) entry which is preliminary data.</text>
</comment>
<protein>
    <submittedName>
        <fullName evidence="2">Uncharacterized protein</fullName>
    </submittedName>
</protein>
<feature type="compositionally biased region" description="Polar residues" evidence="1">
    <location>
        <begin position="1"/>
        <end position="11"/>
    </location>
</feature>
<evidence type="ECO:0000313" key="2">
    <source>
        <dbReference type="EMBL" id="GII59273.1"/>
    </source>
</evidence>
<evidence type="ECO:0000313" key="3">
    <source>
        <dbReference type="Proteomes" id="UP000605992"/>
    </source>
</evidence>
<name>A0A8J3Y1R2_9ACTN</name>